<protein>
    <submittedName>
        <fullName evidence="1">Uncharacterized protein</fullName>
    </submittedName>
</protein>
<organism evidence="1">
    <name type="scientific">Siphoviridae sp. ctxrg1</name>
    <dbReference type="NCBI Taxonomy" id="2825741"/>
    <lineage>
        <taxon>Viruses</taxon>
        <taxon>Duplodnaviria</taxon>
        <taxon>Heunggongvirae</taxon>
        <taxon>Uroviricota</taxon>
        <taxon>Caudoviricetes</taxon>
    </lineage>
</organism>
<accession>A0A8S5Q5J6</accession>
<dbReference type="EMBL" id="BK015573">
    <property type="protein sequence ID" value="DAE13957.1"/>
    <property type="molecule type" value="Genomic_DNA"/>
</dbReference>
<evidence type="ECO:0000313" key="1">
    <source>
        <dbReference type="EMBL" id="DAE13957.1"/>
    </source>
</evidence>
<name>A0A8S5Q5J6_9CAUD</name>
<sequence length="57" mass="6760">MKFTINNNKFYLNDVKLDKLISYSIVADINRTKLTIELIVDDVEIETRRSEDGKRRN</sequence>
<reference evidence="1" key="1">
    <citation type="journal article" date="2021" name="Proc. Natl. Acad. Sci. U.S.A.">
        <title>A Catalog of Tens of Thousands of Viruses from Human Metagenomes Reveals Hidden Associations with Chronic Diseases.</title>
        <authorList>
            <person name="Tisza M.J."/>
            <person name="Buck C.B."/>
        </authorList>
    </citation>
    <scope>NUCLEOTIDE SEQUENCE</scope>
    <source>
        <strain evidence="1">Ctxrg1</strain>
    </source>
</reference>
<proteinExistence type="predicted"/>